<name>A0A0K1JDA6_9MICO</name>
<feature type="compositionally biased region" description="Low complexity" evidence="1">
    <location>
        <begin position="171"/>
        <end position="211"/>
    </location>
</feature>
<dbReference type="AlphaFoldDB" id="A0A0K1JDA6"/>
<keyword evidence="2" id="KW-1133">Transmembrane helix</keyword>
<sequence>MTGRESEHLWGPFDPHATPAQPEAHVELPEDGLPRVAGIEIPRQAGESAEDAAVAALARQAQRLPGEAVRATFEGPSGTRRLVIQADGTRWDLDHAVRPTPAVPLRRVLAACAVAAVMVGGVAVAVVSASGDGPDRQGELSPVSTTATPAPVSRPTETSQITSTSAPAATGPVPDVVAATGAPPPAGVGAVPSSGPVVPTSPGAPQPTSSAPRPPAPPPATPRPRKTVPPKTSSPTSTIHPPPSPTPSMPTIPRGPRIVRH</sequence>
<dbReference type="STRING" id="571913.VV02_00360"/>
<dbReference type="EMBL" id="CP011112">
    <property type="protein sequence ID" value="AKU14684.1"/>
    <property type="molecule type" value="Genomic_DNA"/>
</dbReference>
<dbReference type="PATRIC" id="fig|571913.6.peg.72"/>
<accession>A0A0K1JDA6</accession>
<evidence type="ECO:0000256" key="2">
    <source>
        <dbReference type="SAM" id="Phobius"/>
    </source>
</evidence>
<evidence type="ECO:0000313" key="4">
    <source>
        <dbReference type="Proteomes" id="UP000066480"/>
    </source>
</evidence>
<keyword evidence="2" id="KW-0472">Membrane</keyword>
<feature type="compositionally biased region" description="Pro residues" evidence="1">
    <location>
        <begin position="240"/>
        <end position="250"/>
    </location>
</feature>
<feature type="compositionally biased region" description="Polar residues" evidence="1">
    <location>
        <begin position="155"/>
        <end position="167"/>
    </location>
</feature>
<organism evidence="3 4">
    <name type="scientific">Luteipulveratus mongoliensis</name>
    <dbReference type="NCBI Taxonomy" id="571913"/>
    <lineage>
        <taxon>Bacteria</taxon>
        <taxon>Bacillati</taxon>
        <taxon>Actinomycetota</taxon>
        <taxon>Actinomycetes</taxon>
        <taxon>Micrococcales</taxon>
        <taxon>Dermacoccaceae</taxon>
        <taxon>Luteipulveratus</taxon>
    </lineage>
</organism>
<feature type="compositionally biased region" description="Pro residues" evidence="1">
    <location>
        <begin position="212"/>
        <end position="222"/>
    </location>
</feature>
<feature type="region of interest" description="Disordered" evidence="1">
    <location>
        <begin position="1"/>
        <end position="24"/>
    </location>
</feature>
<dbReference type="RefSeq" id="WP_052589205.1">
    <property type="nucleotide sequence ID" value="NZ_CP011112.1"/>
</dbReference>
<proteinExistence type="predicted"/>
<dbReference type="KEGG" id="lmoi:VV02_00360"/>
<feature type="region of interest" description="Disordered" evidence="1">
    <location>
        <begin position="130"/>
        <end position="261"/>
    </location>
</feature>
<gene>
    <name evidence="3" type="ORF">VV02_00360</name>
</gene>
<feature type="compositionally biased region" description="Low complexity" evidence="1">
    <location>
        <begin position="229"/>
        <end position="239"/>
    </location>
</feature>
<keyword evidence="2" id="KW-0812">Transmembrane</keyword>
<evidence type="ECO:0000256" key="1">
    <source>
        <dbReference type="SAM" id="MobiDB-lite"/>
    </source>
</evidence>
<dbReference type="Proteomes" id="UP000066480">
    <property type="component" value="Chromosome"/>
</dbReference>
<reference evidence="3 4" key="1">
    <citation type="submission" date="2015-03" db="EMBL/GenBank/DDBJ databases">
        <title>Luteipulveratus halotolerans sp. nov., a novel actinobacterium (Dermacoccaceae) from Sarawak, Malaysia.</title>
        <authorList>
            <person name="Juboi H."/>
            <person name="Basik A."/>
            <person name="Shamsul S.S."/>
            <person name="Arnold P."/>
            <person name="Schmitt E.K."/>
            <person name="Sanglier J.-J."/>
            <person name="Yeo T."/>
        </authorList>
    </citation>
    <scope>NUCLEOTIDE SEQUENCE [LARGE SCALE GENOMIC DNA]</scope>
    <source>
        <strain evidence="3 4">MN07-A0370</strain>
    </source>
</reference>
<evidence type="ECO:0000313" key="3">
    <source>
        <dbReference type="EMBL" id="AKU14684.1"/>
    </source>
</evidence>
<keyword evidence="4" id="KW-1185">Reference proteome</keyword>
<feature type="transmembrane region" description="Helical" evidence="2">
    <location>
        <begin position="108"/>
        <end position="127"/>
    </location>
</feature>
<protein>
    <submittedName>
        <fullName evidence="3">Uncharacterized protein</fullName>
    </submittedName>
</protein>